<dbReference type="InterPro" id="IPR000740">
    <property type="entry name" value="GrpE"/>
</dbReference>
<dbReference type="Pfam" id="PF01025">
    <property type="entry name" value="GrpE"/>
    <property type="match status" value="1"/>
</dbReference>
<evidence type="ECO:0000313" key="6">
    <source>
        <dbReference type="EMBL" id="OGG46903.1"/>
    </source>
</evidence>
<dbReference type="PROSITE" id="PS01071">
    <property type="entry name" value="GRPE"/>
    <property type="match status" value="1"/>
</dbReference>
<keyword evidence="2 3" id="KW-0143">Chaperone</keyword>
<evidence type="ECO:0000256" key="5">
    <source>
        <dbReference type="RuleBase" id="RU004478"/>
    </source>
</evidence>
<comment type="function">
    <text evidence="3 4">Participates actively in the response to hyperosmotic and heat shock by preventing the aggregation of stress-denatured proteins, in association with DnaK and GrpE. It is the nucleotide exchange factor for DnaK and may function as a thermosensor. Unfolded proteins bind initially to DnaJ; upon interaction with the DnaJ-bound protein, DnaK hydrolyzes its bound ATP, resulting in the formation of a stable complex. GrpE releases ADP from DnaK; ATP binding to DnaK triggers the release of the substrate protein, thus completing the reaction cycle. Several rounds of ATP-dependent interactions between DnaJ, DnaK and GrpE are required for fully efficient folding.</text>
</comment>
<comment type="caution">
    <text evidence="6">The sequence shown here is derived from an EMBL/GenBank/DDBJ whole genome shotgun (WGS) entry which is preliminary data.</text>
</comment>
<dbReference type="PANTHER" id="PTHR21237:SF23">
    <property type="entry name" value="GRPE PROTEIN HOMOLOG, MITOCHONDRIAL"/>
    <property type="match status" value="1"/>
</dbReference>
<dbReference type="PANTHER" id="PTHR21237">
    <property type="entry name" value="GRPE PROTEIN"/>
    <property type="match status" value="1"/>
</dbReference>
<comment type="subcellular location">
    <subcellularLocation>
        <location evidence="3">Cytoplasm</location>
    </subcellularLocation>
</comment>
<dbReference type="AlphaFoldDB" id="A0A1F6CCL5"/>
<sequence length="178" mass="20461">MDNDDIEIEADTENDLGDAAIEKLRTRLKKCLAEKQEYLDGWQRSKADFVNARKEEENRRKELVAFSEERLLLELIPILDSFDLATGNRTLWESVSKEWRIGIESIRSQLVTILKSHRVEIFDPAGEPFSPAEHVAIDTLPTDREEKDQIVATVLQKGYRLEGKIIRPAHVTIYTIAN</sequence>
<keyword evidence="3 4" id="KW-0346">Stress response</keyword>
<dbReference type="GO" id="GO:0042803">
    <property type="term" value="F:protein homodimerization activity"/>
    <property type="evidence" value="ECO:0007669"/>
    <property type="project" value="InterPro"/>
</dbReference>
<name>A0A1F6CCL5_9BACT</name>
<keyword evidence="3" id="KW-0963">Cytoplasm</keyword>
<dbReference type="GO" id="GO:0051082">
    <property type="term" value="F:unfolded protein binding"/>
    <property type="evidence" value="ECO:0007669"/>
    <property type="project" value="TreeGrafter"/>
</dbReference>
<dbReference type="SUPFAM" id="SSF58014">
    <property type="entry name" value="Coiled-coil domain of nucleotide exchange factor GrpE"/>
    <property type="match status" value="1"/>
</dbReference>
<evidence type="ECO:0000256" key="4">
    <source>
        <dbReference type="RuleBase" id="RU000639"/>
    </source>
</evidence>
<dbReference type="GO" id="GO:0006457">
    <property type="term" value="P:protein folding"/>
    <property type="evidence" value="ECO:0007669"/>
    <property type="project" value="InterPro"/>
</dbReference>
<dbReference type="HAMAP" id="MF_01151">
    <property type="entry name" value="GrpE"/>
    <property type="match status" value="1"/>
</dbReference>
<evidence type="ECO:0000256" key="2">
    <source>
        <dbReference type="ARBA" id="ARBA00023186"/>
    </source>
</evidence>
<dbReference type="GO" id="GO:0051087">
    <property type="term" value="F:protein-folding chaperone binding"/>
    <property type="evidence" value="ECO:0007669"/>
    <property type="project" value="InterPro"/>
</dbReference>
<dbReference type="CDD" id="cd00446">
    <property type="entry name" value="GrpE"/>
    <property type="match status" value="1"/>
</dbReference>
<dbReference type="GO" id="GO:0000774">
    <property type="term" value="F:adenyl-nucleotide exchange factor activity"/>
    <property type="evidence" value="ECO:0007669"/>
    <property type="project" value="InterPro"/>
</dbReference>
<protein>
    <recommendedName>
        <fullName evidence="3 4">Protein GrpE</fullName>
    </recommendedName>
    <alternativeName>
        <fullName evidence="3">HSP-70 cofactor</fullName>
    </alternativeName>
</protein>
<dbReference type="Gene3D" id="3.90.20.20">
    <property type="match status" value="1"/>
</dbReference>
<dbReference type="Gene3D" id="2.30.22.10">
    <property type="entry name" value="Head domain of nucleotide exchange factor GrpE"/>
    <property type="match status" value="1"/>
</dbReference>
<dbReference type="SUPFAM" id="SSF51064">
    <property type="entry name" value="Head domain of nucleotide exchange factor GrpE"/>
    <property type="match status" value="1"/>
</dbReference>
<proteinExistence type="inferred from homology"/>
<evidence type="ECO:0000313" key="7">
    <source>
        <dbReference type="Proteomes" id="UP000178344"/>
    </source>
</evidence>
<evidence type="ECO:0000256" key="3">
    <source>
        <dbReference type="HAMAP-Rule" id="MF_01151"/>
    </source>
</evidence>
<organism evidence="6 7">
    <name type="scientific">Candidatus Kaiserbacteria bacterium RIFCSPHIGHO2_01_FULL_49_13</name>
    <dbReference type="NCBI Taxonomy" id="1798477"/>
    <lineage>
        <taxon>Bacteria</taxon>
        <taxon>Candidatus Kaiseribacteriota</taxon>
    </lineage>
</organism>
<evidence type="ECO:0000256" key="1">
    <source>
        <dbReference type="ARBA" id="ARBA00009054"/>
    </source>
</evidence>
<accession>A0A1F6CCL5</accession>
<dbReference type="GO" id="GO:0005737">
    <property type="term" value="C:cytoplasm"/>
    <property type="evidence" value="ECO:0007669"/>
    <property type="project" value="UniProtKB-SubCell"/>
</dbReference>
<dbReference type="EMBL" id="MFKQ01000035">
    <property type="protein sequence ID" value="OGG46903.1"/>
    <property type="molecule type" value="Genomic_DNA"/>
</dbReference>
<dbReference type="Proteomes" id="UP000178344">
    <property type="component" value="Unassembled WGS sequence"/>
</dbReference>
<reference evidence="6 7" key="1">
    <citation type="journal article" date="2016" name="Nat. Commun.">
        <title>Thousands of microbial genomes shed light on interconnected biogeochemical processes in an aquifer system.</title>
        <authorList>
            <person name="Anantharaman K."/>
            <person name="Brown C.T."/>
            <person name="Hug L.A."/>
            <person name="Sharon I."/>
            <person name="Castelle C.J."/>
            <person name="Probst A.J."/>
            <person name="Thomas B.C."/>
            <person name="Singh A."/>
            <person name="Wilkins M.J."/>
            <person name="Karaoz U."/>
            <person name="Brodie E.L."/>
            <person name="Williams K.H."/>
            <person name="Hubbard S.S."/>
            <person name="Banfield J.F."/>
        </authorList>
    </citation>
    <scope>NUCLEOTIDE SEQUENCE [LARGE SCALE GENOMIC DNA]</scope>
</reference>
<dbReference type="InterPro" id="IPR013805">
    <property type="entry name" value="GrpE_CC"/>
</dbReference>
<gene>
    <name evidence="3" type="primary">grpE</name>
    <name evidence="6" type="ORF">A2671_02340</name>
</gene>
<dbReference type="PRINTS" id="PR00773">
    <property type="entry name" value="GRPEPROTEIN"/>
</dbReference>
<comment type="subunit">
    <text evidence="3">Homodimer.</text>
</comment>
<comment type="similarity">
    <text evidence="1 3 5">Belongs to the GrpE family.</text>
</comment>
<dbReference type="InterPro" id="IPR009012">
    <property type="entry name" value="GrpE_head"/>
</dbReference>